<feature type="signal peptide" evidence="1">
    <location>
        <begin position="1"/>
        <end position="26"/>
    </location>
</feature>
<name>A0AA37KQ76_9BACT</name>
<gene>
    <name evidence="2" type="ORF">CE91St16_10800</name>
</gene>
<reference evidence="2" key="1">
    <citation type="submission" date="2022-01" db="EMBL/GenBank/DDBJ databases">
        <title>Novel bile acid biosynthetic pathways are enriched in the microbiome of centenarians.</title>
        <authorList>
            <person name="Sato Y."/>
            <person name="Atarashi K."/>
            <person name="Plichta R.D."/>
            <person name="Arai Y."/>
            <person name="Sasajima S."/>
            <person name="Kearney M.S."/>
            <person name="Suda W."/>
            <person name="Takeshita K."/>
            <person name="Sasaki T."/>
            <person name="Okamoto S."/>
            <person name="Skelly N.A."/>
            <person name="Okamura Y."/>
            <person name="Vlamakis H."/>
            <person name="Li Y."/>
            <person name="Tanoue T."/>
            <person name="Takei H."/>
            <person name="Nittono H."/>
            <person name="Narushima S."/>
            <person name="Irie J."/>
            <person name="Itoh H."/>
            <person name="Moriya K."/>
            <person name="Sugiura Y."/>
            <person name="Suematsu M."/>
            <person name="Moritoki N."/>
            <person name="Shibata S."/>
            <person name="Littman R.D."/>
            <person name="Fischbach A.M."/>
            <person name="Uwamino Y."/>
            <person name="Inoue T."/>
            <person name="Honda A."/>
            <person name="Hattori M."/>
            <person name="Murai T."/>
            <person name="Xavier J.R."/>
            <person name="Hirose N."/>
            <person name="Honda K."/>
        </authorList>
    </citation>
    <scope>NUCLEOTIDE SEQUENCE</scope>
    <source>
        <strain evidence="2">CE91-St16</strain>
    </source>
</reference>
<sequence length="529" mass="58612">MKFNISNMTVALAAAALGAASCTANYEDINRNPYEVTAEDMERDGYAMRSFMTTMQSWVIPADVNQCQFTDLLLGGPYGGYIADANSGFNTGKFSTYDPQSNWSPVFYRVIYTNEMSNFTELCKVTEDENAIAVAKVVKVAGVHRVADTYGPIPYTQVGTGADPVPLDSEKEVFKAMFADLDAAVEVLTRNRAGMITTDADRLYGGSLERWGRLANSLKLRLAMRIVYTDFTTDDGRTPQQLAEEAVSSELGVIEDNSGNAMYTGFGKDGNPFYVCFFSYKSGAGDHRVAADIASFMNGYDDPRRASYFNESAFSGGGYDGLRNGIQIPDDDRINNFSRYNVTASTSLMWMNASEVAFLRAEGALRGWAMGGNARTFYEEGIRLSFERCGVADQLTAYMASTALPGGYDDPAFGYSCSNQSTVTIPWNDGAAFEENLERIITQKWIANFPLGTEAWADYRRTGYPRLFPVVVNNNPDITNLQLGARRMTYPLEEYEANGETIRAAVDQWLGGQDKMSTRLWWDCNPRIR</sequence>
<evidence type="ECO:0000313" key="3">
    <source>
        <dbReference type="Proteomes" id="UP001055105"/>
    </source>
</evidence>
<dbReference type="EMBL" id="BQOL01000001">
    <property type="protein sequence ID" value="GKI18172.1"/>
    <property type="molecule type" value="Genomic_DNA"/>
</dbReference>
<protein>
    <recommendedName>
        <fullName evidence="4">SusD/RagB family nutrient-binding outer membrane lipoprotein</fullName>
    </recommendedName>
</protein>
<dbReference type="SUPFAM" id="SSF48452">
    <property type="entry name" value="TPR-like"/>
    <property type="match status" value="1"/>
</dbReference>
<dbReference type="Proteomes" id="UP001055105">
    <property type="component" value="Unassembled WGS sequence"/>
</dbReference>
<dbReference type="RefSeq" id="WP_009599076.1">
    <property type="nucleotide sequence ID" value="NZ_AP025581.1"/>
</dbReference>
<proteinExistence type="predicted"/>
<accession>A0AA37KQ76</accession>
<comment type="caution">
    <text evidence="2">The sequence shown here is derived from an EMBL/GenBank/DDBJ whole genome shotgun (WGS) entry which is preliminary data.</text>
</comment>
<dbReference type="AlphaFoldDB" id="A0AA37KQ76"/>
<dbReference type="InterPro" id="IPR011990">
    <property type="entry name" value="TPR-like_helical_dom_sf"/>
</dbReference>
<feature type="chain" id="PRO_5041272366" description="SusD/RagB family nutrient-binding outer membrane lipoprotein" evidence="1">
    <location>
        <begin position="27"/>
        <end position="529"/>
    </location>
</feature>
<dbReference type="InterPro" id="IPR024302">
    <property type="entry name" value="SusD-like"/>
</dbReference>
<dbReference type="Pfam" id="PF12741">
    <property type="entry name" value="SusD-like"/>
    <property type="match status" value="1"/>
</dbReference>
<evidence type="ECO:0008006" key="4">
    <source>
        <dbReference type="Google" id="ProtNLM"/>
    </source>
</evidence>
<dbReference type="PROSITE" id="PS51257">
    <property type="entry name" value="PROKAR_LIPOPROTEIN"/>
    <property type="match status" value="1"/>
</dbReference>
<evidence type="ECO:0000256" key="1">
    <source>
        <dbReference type="SAM" id="SignalP"/>
    </source>
</evidence>
<dbReference type="OMA" id="MATDVWW"/>
<evidence type="ECO:0000313" key="2">
    <source>
        <dbReference type="EMBL" id="GKI18172.1"/>
    </source>
</evidence>
<organism evidence="2 3">
    <name type="scientific">Alistipes finegoldii</name>
    <dbReference type="NCBI Taxonomy" id="214856"/>
    <lineage>
        <taxon>Bacteria</taxon>
        <taxon>Pseudomonadati</taxon>
        <taxon>Bacteroidota</taxon>
        <taxon>Bacteroidia</taxon>
        <taxon>Bacteroidales</taxon>
        <taxon>Rikenellaceae</taxon>
        <taxon>Alistipes</taxon>
    </lineage>
</organism>
<dbReference type="Gene3D" id="1.25.40.390">
    <property type="match status" value="1"/>
</dbReference>
<keyword evidence="1" id="KW-0732">Signal</keyword>